<sequence>MIAAKIGNEALVRLLLDQGANLEAMDDENWTPLWWATLSPNEAIVHLLLRQGANFETAGRKRSVTQPPSSDMVERRDMVRLLIDQGANLGTPLLLATAPGSEPDVHLNIDQDASPTMARGTRSLAPVSFFLFTLSYATAQLLLEKGANIEAADIDGRTPLSWAAWKGDSDATVQLLLDRGANIEAADINGRTPLSLAAERTHRKGAVRLLLDRGADVGAADNEGRTPLSWAIDKDENEPIVQILVDWGANRRTMTLASEEATFPLLKRG</sequence>
<dbReference type="SUPFAM" id="SSF48403">
    <property type="entry name" value="Ankyrin repeat"/>
    <property type="match status" value="1"/>
</dbReference>
<dbReference type="PROSITE" id="PS50297">
    <property type="entry name" value="ANK_REP_REGION"/>
    <property type="match status" value="4"/>
</dbReference>
<evidence type="ECO:0000256" key="1">
    <source>
        <dbReference type="ARBA" id="ARBA00022737"/>
    </source>
</evidence>
<dbReference type="Pfam" id="PF12796">
    <property type="entry name" value="Ank_2"/>
    <property type="match status" value="2"/>
</dbReference>
<keyword evidence="2 3" id="KW-0040">ANK repeat</keyword>
<dbReference type="PANTHER" id="PTHR24171">
    <property type="entry name" value="ANKYRIN REPEAT DOMAIN-CONTAINING PROTEIN 39-RELATED"/>
    <property type="match status" value="1"/>
</dbReference>
<protein>
    <submittedName>
        <fullName evidence="4">Ankyrin repeat-containing</fullName>
    </submittedName>
</protein>
<feature type="repeat" description="ANK" evidence="3">
    <location>
        <begin position="28"/>
        <end position="60"/>
    </location>
</feature>
<dbReference type="AlphaFoldDB" id="A0A8H4LIJ1"/>
<dbReference type="InterPro" id="IPR002110">
    <property type="entry name" value="Ankyrin_rpt"/>
</dbReference>
<feature type="repeat" description="ANK" evidence="3">
    <location>
        <begin position="155"/>
        <end position="188"/>
    </location>
</feature>
<dbReference type="Gene3D" id="1.25.40.20">
    <property type="entry name" value="Ankyrin repeat-containing domain"/>
    <property type="match status" value="2"/>
</dbReference>
<feature type="repeat" description="ANK" evidence="3">
    <location>
        <begin position="189"/>
        <end position="222"/>
    </location>
</feature>
<dbReference type="PRINTS" id="PR01415">
    <property type="entry name" value="ANKYRIN"/>
</dbReference>
<evidence type="ECO:0000256" key="3">
    <source>
        <dbReference type="PROSITE-ProRule" id="PRU00023"/>
    </source>
</evidence>
<evidence type="ECO:0000256" key="2">
    <source>
        <dbReference type="ARBA" id="ARBA00023043"/>
    </source>
</evidence>
<accession>A0A8H4LIJ1</accession>
<dbReference type="Proteomes" id="UP000554235">
    <property type="component" value="Unassembled WGS sequence"/>
</dbReference>
<dbReference type="InterPro" id="IPR036770">
    <property type="entry name" value="Ankyrin_rpt-contain_sf"/>
</dbReference>
<dbReference type="OrthoDB" id="341259at2759"/>
<reference evidence="4 5" key="1">
    <citation type="submission" date="2020-01" db="EMBL/GenBank/DDBJ databases">
        <title>Identification and distribution of gene clusters putatively required for synthesis of sphingolipid metabolism inhibitors in phylogenetically diverse species of the filamentous fungus Fusarium.</title>
        <authorList>
            <person name="Kim H.-S."/>
            <person name="Busman M."/>
            <person name="Brown D.W."/>
            <person name="Divon H."/>
            <person name="Uhlig S."/>
            <person name="Proctor R.H."/>
        </authorList>
    </citation>
    <scope>NUCLEOTIDE SEQUENCE [LARGE SCALE GENOMIC DNA]</scope>
    <source>
        <strain evidence="4 5">NRRL 20459</strain>
    </source>
</reference>
<dbReference type="Pfam" id="PF13637">
    <property type="entry name" value="Ank_4"/>
    <property type="match status" value="1"/>
</dbReference>
<dbReference type="PROSITE" id="PS50088">
    <property type="entry name" value="ANK_REPEAT"/>
    <property type="match status" value="5"/>
</dbReference>
<keyword evidence="1" id="KW-0677">Repeat</keyword>
<comment type="caution">
    <text evidence="4">The sequence shown here is derived from an EMBL/GenBank/DDBJ whole genome shotgun (WGS) entry which is preliminary data.</text>
</comment>
<evidence type="ECO:0000313" key="4">
    <source>
        <dbReference type="EMBL" id="KAF4468114.1"/>
    </source>
</evidence>
<proteinExistence type="predicted"/>
<dbReference type="SMART" id="SM00248">
    <property type="entry name" value="ANK"/>
    <property type="match status" value="5"/>
</dbReference>
<dbReference type="EMBL" id="JAADYS010000652">
    <property type="protein sequence ID" value="KAF4468114.1"/>
    <property type="molecule type" value="Genomic_DNA"/>
</dbReference>
<evidence type="ECO:0000313" key="5">
    <source>
        <dbReference type="Proteomes" id="UP000554235"/>
    </source>
</evidence>
<organism evidence="4 5">
    <name type="scientific">Fusarium albosuccineum</name>
    <dbReference type="NCBI Taxonomy" id="1237068"/>
    <lineage>
        <taxon>Eukaryota</taxon>
        <taxon>Fungi</taxon>
        <taxon>Dikarya</taxon>
        <taxon>Ascomycota</taxon>
        <taxon>Pezizomycotina</taxon>
        <taxon>Sordariomycetes</taxon>
        <taxon>Hypocreomycetidae</taxon>
        <taxon>Hypocreales</taxon>
        <taxon>Nectriaceae</taxon>
        <taxon>Fusarium</taxon>
        <taxon>Fusarium decemcellulare species complex</taxon>
    </lineage>
</organism>
<keyword evidence="5" id="KW-1185">Reference proteome</keyword>
<gene>
    <name evidence="4" type="ORF">FALBO_4989</name>
</gene>
<feature type="repeat" description="ANK" evidence="3">
    <location>
        <begin position="223"/>
        <end position="256"/>
    </location>
</feature>
<name>A0A8H4LIJ1_9HYPO</name>
<feature type="repeat" description="ANK" evidence="3">
    <location>
        <begin position="1"/>
        <end position="27"/>
    </location>
</feature>
<dbReference type="PANTHER" id="PTHR24171:SF9">
    <property type="entry name" value="ANKYRIN REPEAT DOMAIN-CONTAINING PROTEIN 39"/>
    <property type="match status" value="1"/>
</dbReference>